<keyword evidence="14" id="KW-1048">Host nucleus</keyword>
<evidence type="ECO:0000256" key="44">
    <source>
        <dbReference type="ARBA" id="ARBA00023258"/>
    </source>
</evidence>
<dbReference type="GO" id="GO:0039564">
    <property type="term" value="P:symbiont-mediated suppression of host JAK-STAT cascade via inhibition of STAT2 activity"/>
    <property type="evidence" value="ECO:0007669"/>
    <property type="project" value="UniProtKB-KW"/>
</dbReference>
<feature type="disulfide bond" evidence="53">
    <location>
        <begin position="484"/>
        <end position="581"/>
    </location>
</feature>
<name>Q4VIX4_9FLAV</name>
<feature type="active site" description="Charge relay system; for serine protease NS3 activity" evidence="51">
    <location>
        <position position="1639"/>
    </location>
</feature>
<keyword evidence="21" id="KW-0808">Transferase</keyword>
<evidence type="ECO:0000256" key="26">
    <source>
        <dbReference type="ARBA" id="ARBA00022741"/>
    </source>
</evidence>
<feature type="disulfide bond" evidence="53">
    <location>
        <begin position="386"/>
        <end position="415"/>
    </location>
</feature>
<feature type="transmembrane region" description="Helical" evidence="55">
    <location>
        <begin position="2226"/>
        <end position="2244"/>
    </location>
</feature>
<evidence type="ECO:0000256" key="18">
    <source>
        <dbReference type="ARBA" id="ARBA00022632"/>
    </source>
</evidence>
<evidence type="ECO:0000256" key="45">
    <source>
        <dbReference type="ARBA" id="ARBA00023280"/>
    </source>
</evidence>
<comment type="subcellular location">
    <subcellularLocation>
        <location evidence="3">Host endoplasmic reticulum membrane</location>
        <topology evidence="3">Multi-pass membrane protein</topology>
    </subcellularLocation>
    <subcellularLocation>
        <location evidence="5">Host endoplasmic reticulum membrane</location>
        <topology evidence="5">Peripheral membrane protein</topology>
        <orientation evidence="5">Cytoplasmic side</orientation>
    </subcellularLocation>
    <subcellularLocation>
        <location evidence="47">Host endoplasmic reticulum membrane</location>
        <topology evidence="47">Peripheral membrane protein</topology>
        <orientation evidence="47">Lumenal side</orientation>
    </subcellularLocation>
    <subcellularLocation>
        <location evidence="2">Host nucleus</location>
    </subcellularLocation>
    <subcellularLocation>
        <location evidence="6">Secreted</location>
    </subcellularLocation>
    <subcellularLocation>
        <location evidence="4">Virion membrane</location>
        <topology evidence="4">Multi-pass membrane protein</topology>
    </subcellularLocation>
</comment>
<keyword evidence="10" id="KW-1170">Fusion of virus membrane with host endosomal membrane</keyword>
<keyword evidence="44" id="KW-0922">Interferon antiviral system evasion</keyword>
<dbReference type="SUPFAM" id="SSF56672">
    <property type="entry name" value="DNA/RNA polymerases"/>
    <property type="match status" value="1"/>
</dbReference>
<evidence type="ECO:0000256" key="30">
    <source>
        <dbReference type="ARBA" id="ARBA00022825"/>
    </source>
</evidence>
<dbReference type="CDD" id="cd17931">
    <property type="entry name" value="DEXHc_viral_Ns3"/>
    <property type="match status" value="1"/>
</dbReference>
<dbReference type="CDD" id="cd18806">
    <property type="entry name" value="SF2_C_viral"/>
    <property type="match status" value="1"/>
</dbReference>
<dbReference type="InterPro" id="IPR001650">
    <property type="entry name" value="Helicase_C-like"/>
</dbReference>
<dbReference type="InterPro" id="IPR026490">
    <property type="entry name" value="mRNA_cap_0/1_MeTrfase"/>
</dbReference>
<keyword evidence="17" id="KW-0489">Methyltransferase</keyword>
<dbReference type="Pfam" id="PF01570">
    <property type="entry name" value="Flavi_propep"/>
    <property type="match status" value="1"/>
</dbReference>
<dbReference type="InterPro" id="IPR002877">
    <property type="entry name" value="RNA_MeTrfase_FtsJ_dom"/>
</dbReference>
<dbReference type="CDD" id="cd23204">
    <property type="entry name" value="Flavivirus_RdRp"/>
    <property type="match status" value="1"/>
</dbReference>
<dbReference type="Pfam" id="PF20907">
    <property type="entry name" value="Flav_NS3-hel_C"/>
    <property type="match status" value="1"/>
</dbReference>
<evidence type="ECO:0000256" key="54">
    <source>
        <dbReference type="PIRSR" id="PIRSR003817-4"/>
    </source>
</evidence>
<evidence type="ECO:0000256" key="17">
    <source>
        <dbReference type="ARBA" id="ARBA00022603"/>
    </source>
</evidence>
<feature type="transmembrane region" description="Helical" evidence="55">
    <location>
        <begin position="773"/>
        <end position="794"/>
    </location>
</feature>
<evidence type="ECO:0000256" key="46">
    <source>
        <dbReference type="ARBA" id="ARBA00023296"/>
    </source>
</evidence>
<evidence type="ECO:0000256" key="2">
    <source>
        <dbReference type="ARBA" id="ARBA00004147"/>
    </source>
</evidence>
<feature type="disulfide bond" evidence="53">
    <location>
        <begin position="368"/>
        <end position="399"/>
    </location>
</feature>
<dbReference type="GO" id="GO:0005524">
    <property type="term" value="F:ATP binding"/>
    <property type="evidence" value="ECO:0007669"/>
    <property type="project" value="UniProtKB-KW"/>
</dbReference>
<dbReference type="Gene3D" id="1.10.8.970">
    <property type="entry name" value="Flavivirus envelope glycoprotein M-like"/>
    <property type="match status" value="1"/>
</dbReference>
<dbReference type="SUPFAM" id="SSF101257">
    <property type="entry name" value="Flavivirus capsid protein C"/>
    <property type="match status" value="1"/>
</dbReference>
<evidence type="ECO:0000256" key="37">
    <source>
        <dbReference type="ARBA" id="ARBA00022953"/>
    </source>
</evidence>
<feature type="binding site" evidence="54">
    <location>
        <position position="3262"/>
    </location>
    <ligand>
        <name>Zn(2+)</name>
        <dbReference type="ChEBI" id="CHEBI:29105"/>
        <label>2</label>
    </ligand>
</feature>
<feature type="transmembrane region" description="Helical" evidence="55">
    <location>
        <begin position="279"/>
        <end position="298"/>
    </location>
</feature>
<feature type="domain" description="RdRp catalytic" evidence="56">
    <location>
        <begin position="3059"/>
        <end position="3211"/>
    </location>
</feature>
<feature type="transmembrane region" description="Helical" evidence="55">
    <location>
        <begin position="1477"/>
        <end position="1497"/>
    </location>
</feature>
<dbReference type="CDD" id="cd12149">
    <property type="entry name" value="Flavi_E_C"/>
    <property type="match status" value="1"/>
</dbReference>
<evidence type="ECO:0000259" key="56">
    <source>
        <dbReference type="PROSITE" id="PS50507"/>
    </source>
</evidence>
<dbReference type="SMART" id="SM00490">
    <property type="entry name" value="HELICc"/>
    <property type="match status" value="1"/>
</dbReference>
<feature type="transmembrane region" description="Helical" evidence="55">
    <location>
        <begin position="112"/>
        <end position="130"/>
    </location>
</feature>
<evidence type="ECO:0000256" key="28">
    <source>
        <dbReference type="ARBA" id="ARBA00022804"/>
    </source>
</evidence>
<evidence type="ECO:0000256" key="21">
    <source>
        <dbReference type="ARBA" id="ARBA00022679"/>
    </source>
</evidence>
<dbReference type="MEROPS" id="S07.003"/>
<dbReference type="GO" id="GO:0039654">
    <property type="term" value="P:fusion of virus membrane with host endosome membrane"/>
    <property type="evidence" value="ECO:0007669"/>
    <property type="project" value="UniProtKB-KW"/>
</dbReference>
<dbReference type="Pfam" id="PF01005">
    <property type="entry name" value="Flavi_NS2A"/>
    <property type="match status" value="1"/>
</dbReference>
<keyword evidence="19" id="KW-0507">mRNA processing</keyword>
<dbReference type="GO" id="GO:0044167">
    <property type="term" value="C:host cell endoplasmic reticulum membrane"/>
    <property type="evidence" value="ECO:0007669"/>
    <property type="project" value="UniProtKB-SubCell"/>
</dbReference>
<dbReference type="Gene3D" id="3.40.50.300">
    <property type="entry name" value="P-loop containing nucleotide triphosphate hydrolases"/>
    <property type="match status" value="2"/>
</dbReference>
<feature type="transmembrane region" description="Helical" evidence="55">
    <location>
        <begin position="745"/>
        <end position="767"/>
    </location>
</feature>
<comment type="catalytic activity">
    <reaction evidence="49">
        <text>a ribonucleoside 5'-triphosphate + H2O = a ribonucleoside 5'-diphosphate + phosphate + H(+)</text>
        <dbReference type="Rhea" id="RHEA:23680"/>
        <dbReference type="ChEBI" id="CHEBI:15377"/>
        <dbReference type="ChEBI" id="CHEBI:15378"/>
        <dbReference type="ChEBI" id="CHEBI:43474"/>
        <dbReference type="ChEBI" id="CHEBI:57930"/>
        <dbReference type="ChEBI" id="CHEBI:61557"/>
        <dbReference type="EC" id="3.6.1.15"/>
    </reaction>
</comment>
<dbReference type="FunFam" id="3.30.70.2840:FF:000001">
    <property type="entry name" value="Genome polyprotein"/>
    <property type="match status" value="1"/>
</dbReference>
<dbReference type="FunFam" id="3.40.50.150:FF:000105">
    <property type="entry name" value="Genome polyprotein"/>
    <property type="match status" value="1"/>
</dbReference>
<keyword evidence="35" id="KW-1106">Inhibition of host STAT2 by virus</keyword>
<evidence type="ECO:0000256" key="10">
    <source>
        <dbReference type="ARBA" id="ARBA00022510"/>
    </source>
</evidence>
<dbReference type="Proteomes" id="UP000125288">
    <property type="component" value="Segment"/>
</dbReference>
<dbReference type="InterPro" id="IPR013756">
    <property type="entry name" value="GlyE_cen_dom_subdom2"/>
</dbReference>
<dbReference type="InterPro" id="IPR014001">
    <property type="entry name" value="Helicase_ATP-bd"/>
</dbReference>
<evidence type="ECO:0000256" key="29">
    <source>
        <dbReference type="ARBA" id="ARBA00022806"/>
    </source>
</evidence>
<feature type="active site" description="Charge relay system; for serine protease NS3 activity" evidence="51">
    <location>
        <position position="1555"/>
    </location>
</feature>
<keyword evidence="31" id="KW-1114">Inhibition of host interferon signaling pathway by virus</keyword>
<dbReference type="InterPro" id="IPR037172">
    <property type="entry name" value="Flavi_capsidC_sf"/>
</dbReference>
<dbReference type="GO" id="GO:0046718">
    <property type="term" value="P:symbiont entry into host cell"/>
    <property type="evidence" value="ECO:0007669"/>
    <property type="project" value="UniProtKB-KW"/>
</dbReference>
<feature type="transmembrane region" description="Helical" evidence="55">
    <location>
        <begin position="1180"/>
        <end position="1200"/>
    </location>
</feature>
<dbReference type="InterPro" id="IPR011998">
    <property type="entry name" value="Flavi_Glycoprot_E_cen/dimer"/>
</dbReference>
<dbReference type="FunFam" id="2.60.40.350:FF:000001">
    <property type="entry name" value="Envelope glycoprotein"/>
    <property type="match status" value="1"/>
</dbReference>
<feature type="transmembrane region" description="Helical" evidence="55">
    <location>
        <begin position="1220"/>
        <end position="1238"/>
    </location>
</feature>
<dbReference type="InterPro" id="IPR001122">
    <property type="entry name" value="Flavi_capsidC"/>
</dbReference>
<dbReference type="Pfam" id="PF00972">
    <property type="entry name" value="Flavi_NS5"/>
    <property type="match status" value="1"/>
</dbReference>
<evidence type="ECO:0000256" key="6">
    <source>
        <dbReference type="ARBA" id="ARBA00004613"/>
    </source>
</evidence>
<dbReference type="GO" id="GO:0004483">
    <property type="term" value="F:methyltransferase cap1 activity"/>
    <property type="evidence" value="ECO:0007669"/>
    <property type="project" value="InterPro"/>
</dbReference>
<evidence type="ECO:0000256" key="22">
    <source>
        <dbReference type="ARBA" id="ARBA00022691"/>
    </source>
</evidence>
<dbReference type="InterPro" id="IPR002535">
    <property type="entry name" value="Flavi_propep"/>
</dbReference>
<feature type="binding site" evidence="54">
    <location>
        <position position="2981"/>
    </location>
    <ligand>
        <name>Zn(2+)</name>
        <dbReference type="ChEBI" id="CHEBI:29105"/>
        <label>1</label>
    </ligand>
</feature>
<keyword evidence="41 53" id="KW-1015">Disulfide bond</keyword>
<evidence type="ECO:0000256" key="5">
    <source>
        <dbReference type="ARBA" id="ARBA00004461"/>
    </source>
</evidence>
<feature type="transmembrane region" description="Helical" evidence="55">
    <location>
        <begin position="254"/>
        <end position="273"/>
    </location>
</feature>
<keyword evidence="18" id="KW-1090">Inhibition of host innate immune response by virus</keyword>
<evidence type="ECO:0000259" key="61">
    <source>
        <dbReference type="PROSITE" id="PS51591"/>
    </source>
</evidence>
<dbReference type="InterPro" id="IPR013755">
    <property type="entry name" value="Flav_gly_cen_dom_subdom1"/>
</dbReference>
<feature type="binding site" evidence="52">
    <location>
        <position position="2634"/>
    </location>
    <ligand>
        <name>S-adenosyl-L-methionine</name>
        <dbReference type="ChEBI" id="CHEBI:59789"/>
    </ligand>
</feature>
<evidence type="ECO:0000256" key="9">
    <source>
        <dbReference type="ARBA" id="ARBA00022506"/>
    </source>
</evidence>
<dbReference type="Pfam" id="PF00869">
    <property type="entry name" value="Flavi_glycoprot"/>
    <property type="match status" value="1"/>
</dbReference>
<dbReference type="GO" id="GO:0005198">
    <property type="term" value="F:structural molecule activity"/>
    <property type="evidence" value="ECO:0007669"/>
    <property type="project" value="InterPro"/>
</dbReference>
<dbReference type="SUPFAM" id="SSF56983">
    <property type="entry name" value="Viral glycoprotein, central and dimerisation domains"/>
    <property type="match status" value="1"/>
</dbReference>
<dbReference type="PROSITE" id="PS51591">
    <property type="entry name" value="RNA_CAP01_NS5_MT"/>
    <property type="match status" value="1"/>
</dbReference>
<feature type="binding site" evidence="52">
    <location>
        <position position="2661"/>
    </location>
    <ligand>
        <name>S-adenosyl-L-methionine</name>
        <dbReference type="ChEBI" id="CHEBI:59789"/>
    </ligand>
</feature>
<dbReference type="Pfam" id="PF21659">
    <property type="entry name" value="Flavi_E_stem"/>
    <property type="match status" value="1"/>
</dbReference>
<protein>
    <recommendedName>
        <fullName evidence="7">Genome polyprotein</fullName>
    </recommendedName>
</protein>
<dbReference type="GO" id="GO:0003724">
    <property type="term" value="F:RNA helicase activity"/>
    <property type="evidence" value="ECO:0007669"/>
    <property type="project" value="UniProtKB-EC"/>
</dbReference>
<dbReference type="FunFam" id="3.30.70.2840:FF:000002">
    <property type="entry name" value="Genome polyprotein"/>
    <property type="match status" value="1"/>
</dbReference>
<dbReference type="InterPro" id="IPR049486">
    <property type="entry name" value="NS3-hel_C_flaviviridae"/>
</dbReference>
<evidence type="ECO:0000256" key="52">
    <source>
        <dbReference type="PIRSR" id="PIRSR003817-2"/>
    </source>
</evidence>
<dbReference type="InterPro" id="IPR038688">
    <property type="entry name" value="Flavi_propep_sf"/>
</dbReference>
<evidence type="ECO:0000256" key="1">
    <source>
        <dbReference type="ARBA" id="ARBA00003504"/>
    </source>
</evidence>
<feature type="domain" description="Peptidase S7" evidence="60">
    <location>
        <begin position="1505"/>
        <end position="1682"/>
    </location>
</feature>
<dbReference type="InterPro" id="IPR001850">
    <property type="entry name" value="Flavi_NS3_S7"/>
</dbReference>
<proteinExistence type="predicted"/>
<keyword evidence="37" id="KW-0693">Viral RNA replication</keyword>
<dbReference type="Gene3D" id="2.60.260.50">
    <property type="entry name" value="Flavivirus polyprotein propeptide domain"/>
    <property type="match status" value="1"/>
</dbReference>
<evidence type="ECO:0000256" key="49">
    <source>
        <dbReference type="ARBA" id="ARBA00047631"/>
    </source>
</evidence>
<dbReference type="InterPro" id="IPR001528">
    <property type="entry name" value="Flavi_NS4B"/>
</dbReference>
<keyword evidence="25 54" id="KW-0479">Metal-binding</keyword>
<dbReference type="CDD" id="cd20761">
    <property type="entry name" value="capping_2-OMTase_Flaviviridae"/>
    <property type="match status" value="1"/>
</dbReference>
<feature type="transmembrane region" description="Helical" evidence="55">
    <location>
        <begin position="2200"/>
        <end position="2220"/>
    </location>
</feature>
<dbReference type="InterPro" id="IPR000752">
    <property type="entry name" value="Flavi_NS2A"/>
</dbReference>
<keyword evidence="27" id="KW-0378">Hydrolase</keyword>
<feature type="transmembrane region" description="Helical" evidence="55">
    <location>
        <begin position="1374"/>
        <end position="1395"/>
    </location>
</feature>
<keyword evidence="22" id="KW-0949">S-adenosyl-L-methionine</keyword>
<dbReference type="GO" id="GO:0003968">
    <property type="term" value="F:RNA-directed RNA polymerase activity"/>
    <property type="evidence" value="ECO:0007669"/>
    <property type="project" value="UniProtKB-KW"/>
</dbReference>
<dbReference type="EMBL" id="AY898809">
    <property type="protein sequence ID" value="AAX82481.1"/>
    <property type="molecule type" value="Genomic_RNA"/>
</dbReference>
<evidence type="ECO:0000256" key="4">
    <source>
        <dbReference type="ARBA" id="ARBA00004385"/>
    </source>
</evidence>
<dbReference type="SUPFAM" id="SSF53335">
    <property type="entry name" value="S-adenosyl-L-methionine-dependent methyltransferases"/>
    <property type="match status" value="1"/>
</dbReference>
<keyword evidence="54" id="KW-0862">Zinc</keyword>
<dbReference type="Gene3D" id="3.30.387.10">
    <property type="entry name" value="Viral Envelope Glycoprotein, domain 3"/>
    <property type="match status" value="1"/>
</dbReference>
<dbReference type="GO" id="GO:0004252">
    <property type="term" value="F:serine-type endopeptidase activity"/>
    <property type="evidence" value="ECO:0007669"/>
    <property type="project" value="InterPro"/>
</dbReference>
<dbReference type="Pfam" id="PF01349">
    <property type="entry name" value="Flavi_NS4B"/>
    <property type="match status" value="1"/>
</dbReference>
<dbReference type="SMART" id="SM00487">
    <property type="entry name" value="DEXDc"/>
    <property type="match status" value="1"/>
</dbReference>
<accession>Q4VIX4</accession>
<evidence type="ECO:0000256" key="24">
    <source>
        <dbReference type="ARBA" id="ARBA00022695"/>
    </source>
</evidence>
<feature type="domain" description="Flavivirus NS2B" evidence="59">
    <location>
        <begin position="1374"/>
        <end position="1505"/>
    </location>
</feature>
<keyword evidence="15" id="KW-0945">Host-virus interaction</keyword>
<dbReference type="SUPFAM" id="SSF52540">
    <property type="entry name" value="P-loop containing nucleoside triphosphate hydrolases"/>
    <property type="match status" value="2"/>
</dbReference>
<feature type="binding site" evidence="52">
    <location>
        <position position="2633"/>
    </location>
    <ligand>
        <name>S-adenosyl-L-methionine</name>
        <dbReference type="ChEBI" id="CHEBI:59789"/>
    </ligand>
</feature>
<feature type="binding site" evidence="54">
    <location>
        <position position="2973"/>
    </location>
    <ligand>
        <name>Zn(2+)</name>
        <dbReference type="ChEBI" id="CHEBI:29105"/>
        <label>1</label>
    </ligand>
</feature>
<feature type="disulfide bond" evidence="53">
    <location>
        <begin position="598"/>
        <end position="629"/>
    </location>
</feature>
<keyword evidence="13" id="KW-0167">Capsid protein</keyword>
<dbReference type="SUPFAM" id="SSF50494">
    <property type="entry name" value="Trypsin-like serine proteases"/>
    <property type="match status" value="1"/>
</dbReference>
<dbReference type="CDD" id="cd17038">
    <property type="entry name" value="Flavi_M"/>
    <property type="match status" value="1"/>
</dbReference>
<dbReference type="Gene3D" id="2.60.40.350">
    <property type="match status" value="1"/>
</dbReference>
<evidence type="ECO:0000256" key="51">
    <source>
        <dbReference type="PIRSR" id="PIRSR003817-1"/>
    </source>
</evidence>
<keyword evidence="42" id="KW-0325">Glycoprotein</keyword>
<sequence>MSKKPGGPGRNRVVSMLRRGASRVSPLMGIKRMLNSLLDGRGPIRFVLALLTFFKFTAIAPTKALINRWRSVEKGTAMKHLASFKKELGTLIDVVNRRSKKQKRRGNGTNRWLMLMVTLVAMGGLAALKLSNFQGKVMMTINATDISDVITVPTPAGKNQCWVKAMDVGYMCADTITYECPKLDAGNDPEDIDCWCDNQAMYVSYGRCTRTRHSKRSKRSVAVQAHGESTLVNKKEAWLDSTKATRYLTKTENWIIRNPGYALVAVALGWMLGSNKAQKVIFTVLLLLVAPAYSFNCLGMSSRDFLEGVSGATWVDLVLEGDSCVTIMAKDKPTLDVRMMSIEASNLAVVRNYCYSATITEVSTVSNCPTTGEAHNTKRADPKYICKQGVTDRGWGNGCGLFGKGSIDTCAKFECPHHASGRMILPENIKYEVGVFVHGSTDSTNHGDYSTQVGANQAAKFTISPNAPAITVKLGEYGEVTVECEPRSGLDTSAYYVFTIGTKHFMVHREWFNDLALPWTPPSGTSWRNREILVEFEEPHATKQSVVALGSQEGALHQALAGAIPVQMDSTLKLSSGHLKCRIKMEKLTLKGTTYAVCAEGFTFTKTPADTGHGTVVLELKYLGADGPCKIPISSVTNLNDLTPVGRLVTANPFVSATTANSKVLVEIEPPFGDSYIVVGRGDKQINHHWHKSGSSIGKAFTTTLKGAQRLAALGDTAWDFGSIGGVFNSLGKAMHQVFGGAFRTLFGGMSWITQGLMGALLLWMGVNSRDRSIALAFLATGGVLLFLAVNVHADTGCALDIGRRELRCGSGVFVHNDVEAWVDRYKFLPETPKKLAKIIEKAHKDSLCGVRSVTRLEHQMWESIRDELNALLHDNGVDLSVVVEKQKGIYHQAPNRLKPTAEQFEIGWKAWGKSKIFAPELANSTFVIDGPETSECPNSRRAWNSLEIEDFGFGITSTRVWLKVRDEKTSECDSAIIGTAIKGSLAVHSDLSYWIESSFNETWKLERAVFGEIKTCTWPETHTLWGDGVEETELIIPTTLAGPRSKHNRRQGYKVQLQGPWNEEQITLDFDYCPGTTVTISEHCGKRGPSVRTTTDSGKLVTDWCCRSCTLPPLRYTTASGCWYGMEIRPMKHDETTLVKSSVHALRADMVDPFQLGLLVVFLATQEVLRKRWTARMTIPAVVAAFLVMILGGITYVDIARYLILVGAAFMEHNNGGDVVHLALIAAFKIQPGFLVMSMMKSHWTNQENLALVLGAAFFQMAATDLQFNMPDLLNAAAIAWMIIRALARPSASALAMPMLALLAPGMRLLYMDTYRIVLLLIGVSSLLNEKRKAAEKKKGAVLMSLALTTTGWCSPSILAAGLMVFNPNKRRGWPATEVLTAVGLMFAIVGGLAELDVESMAIPFTIAGLMLVTYVISGKSVDMWLERAADITWEQDAAITGTSERVDVCLDDDGDFHLINDPGVPWKVWLLRMTCIGLASVTPWAIIPAAVGYWLTLKYAKRGGVFWDTPSPKTYAKGDTTPGVYRIMAKGLLGRYQAGVGIMYEGVFHTLWHTTRGAAIMSGEGRLTPFWGNVKEDRITYGGPWKFDRKWNGVDDVQMIVVQPGKPAMNVQTKPGVFKTPHGDIGAVSLDYPVGTSGSPIIDANGDVVGLYGNGVVLNNGAYVSAIVQGDRMEEPIPEAYNADMLRKRQLTVLDLHPGAGKTRRILPQIIKDAIAKRLRTAVLAPTRVVAAEMAEALKGLPVRYLTPAVQREHTGNEIIDVMCHATLTHRLLSPTRVPNYNLFVMDEAHFTDPASIAARGYISTKVELGEAAAIFMTATPPGTSDPFPDTNSPVQDIPNEVPDRAWSSGFEWITEYAGKTVWFVASVKMGNEIAQCLQRAGKRVIQLNRRSYDTEYPKCKGGEWDFVVTTDISEMGANFGASRVIDCRKSVKPAILEEGEGRVVLGVPSAITSASAAQRRGRVGRNPNQIGDEYHYGGGTSEDDSILAHWTEAKILLDNIHLPNGLVAQLYSPERDKTFTMDGEFRLRGEERKTFLELLRTADLPVWLSYKVASAGVQYNDRKWCFDGPRSNIILEDNNEVEVITRVGERKQLRPRWLDARVYSDHQSLKWFKDFAAGKRSAMGFVEVLGRMPEHFAGKTRDALDIMYLVVTSERGGKAHKMALEELPDALETLALIAALGVMTAGFFLVMMQRKGIGKLGLGTLVLCLATFFLWMADVSCTKIAGMLLLSLLMMVVLIPEPEKQRSQTDNQLAVFLVCVMCVVGMVAANEFGMLEKTKEDLRHLFVGSKPANEAISMTTSMFTLDLRPATAWALYGGSTVVFTPMIKHIVTSQYVTTSLASISAQAGTLFTLPKGIPFSNIDMTVALVFLGCWGQITLTTLLTAVVLGVVHYGYLLPGWQAEALRAAQKRTAAGIMKNAVVDGIVATDVPELERTTPMMQKRLGQILLIGVSVTALLVNPRVTTVREAGVLCSAALLTLWDNSASAVWNSTTATGLCHVMRGSWLAGASIAWTLIKNAEKPTFKRGSAGGRTLGEQWKDRLNQLSKEEFFQYRKEAIIEVDRTDARKARKAGNVTGGHPVSRGTAKLRWLVERQFLNPVGRVVDLGCGRGGWSYYAATMKRVQEVRGYTKGGAGHEEPMLMQSYGWNIVSLKSGVDVFYRPSEVSDTLLCDIGESASSAEVEEHRTLRILEMVSDWLSRGPREFCIKVLCPYMPKVIEKMEQLQRRFGGGLVRVPLSRNSSHEMYWVSGASGNIIHSVNMTSQVLIGRMEKKSWKGPRYEEDVNLGSGTRSVGKAVPHSDLKKISARVERLRDEYSATWHQDKDHPYRTWTYHGSYEVKPTGSASSLVNGVVRMLSKPWDAITSVTTMAMTDTTPFGQQRVFKEKVDTKAPEPPAGVKEVMNETTNWLWAFLARRKRARMCSREEFKQKVNSHAALGAMFEEQNQWKNAREAVEDPIFWNMVDEERECHLRGECRTCIYNMMGKREKKPGEFGKAKGSRAIWFMWLGARFLEFEALGFLNEDHWLSRENSGGGVEGAGIQKLGYILREVGTKAGGKIYADDTAGWDTRITKADLENEAKVLELMQGEHRTLARAIIELTYRHKVVKVMRPAAGGKTVMDVISREDQRGSGQVVTYALNTFTNIAVQLIRLMEAEGVIGPEDLENLERKKKYLVRTWLFENGEERVSRMAVSGDDCVVKPLDDRFAGALHFLNAMSKVRKDIQEWKPSQGWYDWQQVPFCSNHFLELVMKDGRSLVVPCRGQDELIGRARISPGAGWNVRDTACLAKAYAQMWLLLYFHRRDLRIMANAICSAVPVNWVPTGRTTWSVHAKGEWMTTADMLEVWNRVWIQDNEWMQDKTPITSWADVPYSGKREDIWCGSLIGTRPRSTWAENIYAAINQVRSIIGKEEYRDYMQSLRRYEEATICEDRVL</sequence>
<dbReference type="InterPro" id="IPR001157">
    <property type="entry name" value="Flavi_NS1"/>
</dbReference>
<feature type="disulfide bond" evidence="53">
    <location>
        <begin position="354"/>
        <end position="410"/>
    </location>
</feature>
<evidence type="ECO:0000256" key="39">
    <source>
        <dbReference type="ARBA" id="ARBA00023042"/>
    </source>
</evidence>
<dbReference type="GO" id="GO:0006508">
    <property type="term" value="P:proteolysis"/>
    <property type="evidence" value="ECO:0007669"/>
    <property type="project" value="UniProtKB-KW"/>
</dbReference>
<dbReference type="PROSITE" id="PS51528">
    <property type="entry name" value="FLAVIVIRUS_NS3PRO"/>
    <property type="match status" value="1"/>
</dbReference>
<dbReference type="Gene3D" id="1.10.260.90">
    <property type="match status" value="1"/>
</dbReference>
<keyword evidence="20" id="KW-0645">Protease</keyword>
<keyword evidence="16" id="KW-1162">Viral penetration into host cytoplasm</keyword>
<feature type="domain" description="Helicase ATP-binding" evidence="57">
    <location>
        <begin position="1685"/>
        <end position="1841"/>
    </location>
</feature>
<dbReference type="GO" id="GO:0046872">
    <property type="term" value="F:metal ion binding"/>
    <property type="evidence" value="ECO:0007669"/>
    <property type="project" value="UniProtKB-KW"/>
</dbReference>
<keyword evidence="23 55" id="KW-0812">Transmembrane</keyword>
<dbReference type="InterPro" id="IPR000336">
    <property type="entry name" value="Flavivir/Alphavir_Ig-like_sf"/>
</dbReference>
<evidence type="ECO:0000256" key="47">
    <source>
        <dbReference type="ARBA" id="ARBA00023443"/>
    </source>
</evidence>
<feature type="binding site" evidence="54">
    <location>
        <position position="2978"/>
    </location>
    <ligand>
        <name>Zn(2+)</name>
        <dbReference type="ChEBI" id="CHEBI:29105"/>
        <label>1</label>
    </ligand>
</feature>
<dbReference type="GO" id="GO:0052170">
    <property type="term" value="P:symbiont-mediated suppression of host innate immune response"/>
    <property type="evidence" value="ECO:0007669"/>
    <property type="project" value="UniProtKB-KW"/>
</dbReference>
<evidence type="ECO:0000256" key="35">
    <source>
        <dbReference type="ARBA" id="ARBA00022883"/>
    </source>
</evidence>
<dbReference type="Gene3D" id="3.30.70.2840">
    <property type="entry name" value="Flavivirus RNA-directed RNA polymerase, thumb domain"/>
    <property type="match status" value="3"/>
</dbReference>
<keyword evidence="43" id="KW-1038">Host endoplasmic reticulum</keyword>
<evidence type="ECO:0000256" key="43">
    <source>
        <dbReference type="ARBA" id="ARBA00023184"/>
    </source>
</evidence>
<feature type="binding site" evidence="52">
    <location>
        <position position="2585"/>
    </location>
    <ligand>
        <name>S-adenosyl-L-methionine</name>
        <dbReference type="ChEBI" id="CHEBI:59789"/>
    </ligand>
</feature>
<keyword evidence="29" id="KW-0347">Helicase</keyword>
<evidence type="ECO:0000256" key="25">
    <source>
        <dbReference type="ARBA" id="ARBA00022723"/>
    </source>
</evidence>
<dbReference type="InterPro" id="IPR027417">
    <property type="entry name" value="P-loop_NTPase"/>
</dbReference>
<feature type="binding site" evidence="52">
    <location>
        <position position="2616"/>
    </location>
    <ligand>
        <name>S-adenosyl-L-methionine</name>
        <dbReference type="ChEBI" id="CHEBI:59789"/>
    </ligand>
</feature>
<dbReference type="PIRSF" id="PIRSF003817">
    <property type="entry name" value="Gen_Poly_FLV"/>
    <property type="match status" value="1"/>
</dbReference>
<comment type="function">
    <text evidence="1">Functions as a signal peptide for NS4B and is required for the interferon antagonism activity of the latter.</text>
</comment>
<dbReference type="GO" id="GO:0004482">
    <property type="term" value="F:mRNA 5'-cap (guanine-N7-)-methyltransferase activity"/>
    <property type="evidence" value="ECO:0007669"/>
    <property type="project" value="InterPro"/>
</dbReference>
<feature type="disulfide bond" evidence="53">
    <location>
        <begin position="297"/>
        <end position="324"/>
    </location>
</feature>
<dbReference type="FunFam" id="3.40.50.300:FF:000763">
    <property type="entry name" value="Genome polyprotein"/>
    <property type="match status" value="1"/>
</dbReference>
<dbReference type="InterPro" id="IPR014412">
    <property type="entry name" value="Gen_Poly_FLV"/>
</dbReference>
<keyword evidence="39" id="KW-0506">mRNA capping</keyword>
<dbReference type="InterPro" id="IPR029063">
    <property type="entry name" value="SAM-dependent_MTases_sf"/>
</dbReference>
<dbReference type="GO" id="GO:0055036">
    <property type="term" value="C:virion membrane"/>
    <property type="evidence" value="ECO:0007669"/>
    <property type="project" value="UniProtKB-SubCell"/>
</dbReference>
<evidence type="ECO:0000256" key="12">
    <source>
        <dbReference type="ARBA" id="ARBA00022553"/>
    </source>
</evidence>
<dbReference type="PROSITE" id="PS51192">
    <property type="entry name" value="HELICASE_ATP_BIND_1"/>
    <property type="match status" value="1"/>
</dbReference>
<evidence type="ECO:0000256" key="7">
    <source>
        <dbReference type="ARBA" id="ARBA00020107"/>
    </source>
</evidence>
<dbReference type="Pfam" id="PF00948">
    <property type="entry name" value="Flavi_NS1"/>
    <property type="match status" value="1"/>
</dbReference>
<evidence type="ECO:0000256" key="16">
    <source>
        <dbReference type="ARBA" id="ARBA00022595"/>
    </source>
</evidence>
<evidence type="ECO:0000256" key="31">
    <source>
        <dbReference type="ARBA" id="ARBA00022830"/>
    </source>
</evidence>
<feature type="transmembrane region" description="Helical" evidence="55">
    <location>
        <begin position="1310"/>
        <end position="1329"/>
    </location>
</feature>
<evidence type="ECO:0000256" key="42">
    <source>
        <dbReference type="ARBA" id="ARBA00023180"/>
    </source>
</evidence>
<feature type="domain" description="Helicase C-terminal" evidence="58">
    <location>
        <begin position="1852"/>
        <end position="2017"/>
    </location>
</feature>
<dbReference type="GO" id="GO:0017111">
    <property type="term" value="F:ribonucleoside triphosphate phosphatase activity"/>
    <property type="evidence" value="ECO:0007669"/>
    <property type="project" value="UniProtKB-EC"/>
</dbReference>
<evidence type="ECO:0000259" key="58">
    <source>
        <dbReference type="PROSITE" id="PS51194"/>
    </source>
</evidence>
<dbReference type="GO" id="GO:0003725">
    <property type="term" value="F:double-stranded RNA binding"/>
    <property type="evidence" value="ECO:0007669"/>
    <property type="project" value="InterPro"/>
</dbReference>
<dbReference type="InterPro" id="IPR007094">
    <property type="entry name" value="RNA-dir_pol_PSvirus"/>
</dbReference>
<dbReference type="SUPFAM" id="SSF81296">
    <property type="entry name" value="E set domains"/>
    <property type="match status" value="1"/>
</dbReference>
<dbReference type="InterPro" id="IPR043502">
    <property type="entry name" value="DNA/RNA_pol_sf"/>
</dbReference>
<feature type="transmembrane region" description="Helical" evidence="55">
    <location>
        <begin position="1250"/>
        <end position="1268"/>
    </location>
</feature>
<dbReference type="Pfam" id="PF01728">
    <property type="entry name" value="FtsJ"/>
    <property type="match status" value="1"/>
</dbReference>
<comment type="catalytic activity">
    <reaction evidence="48">
        <text>Selective hydrolysis of -Xaa-Xaa-|-Yaa- bonds in which each of the Xaa can be either Arg or Lys and Yaa can be either Ser or Ala.</text>
        <dbReference type="EC" id="3.4.21.91"/>
    </reaction>
</comment>
<dbReference type="Pfam" id="PF02832">
    <property type="entry name" value="Flavi_glycop_C"/>
    <property type="match status" value="1"/>
</dbReference>
<feature type="transmembrane region" description="Helical" evidence="55">
    <location>
        <begin position="1341"/>
        <end position="1367"/>
    </location>
</feature>
<dbReference type="InterPro" id="IPR038345">
    <property type="entry name" value="Flavi_E_Stem/Anchor_dom_sf"/>
</dbReference>
<evidence type="ECO:0000256" key="19">
    <source>
        <dbReference type="ARBA" id="ARBA00022664"/>
    </source>
</evidence>
<feature type="transmembrane region" description="Helical" evidence="55">
    <location>
        <begin position="2371"/>
        <end position="2399"/>
    </location>
</feature>
<evidence type="ECO:0000259" key="60">
    <source>
        <dbReference type="PROSITE" id="PS51528"/>
    </source>
</evidence>
<keyword evidence="38 55" id="KW-1133">Transmembrane helix</keyword>
<feature type="binding site" evidence="54">
    <location>
        <position position="3246"/>
    </location>
    <ligand>
        <name>Zn(2+)</name>
        <dbReference type="ChEBI" id="CHEBI:29105"/>
        <label>2</label>
    </ligand>
</feature>
<dbReference type="InterPro" id="IPR027287">
    <property type="entry name" value="Flavi_E_Ig-like"/>
</dbReference>
<dbReference type="InterPro" id="IPR038055">
    <property type="entry name" value="Glycoprot_E_dimer_dom"/>
</dbReference>
<keyword evidence="12" id="KW-0597">Phosphoprotein</keyword>
<dbReference type="Pfam" id="PF01004">
    <property type="entry name" value="Flavi_M"/>
    <property type="match status" value="1"/>
</dbReference>
<keyword evidence="24" id="KW-0548">Nucleotidyltransferase</keyword>
<dbReference type="Gene3D" id="1.10.10.930">
    <property type="match status" value="1"/>
</dbReference>
<dbReference type="InterPro" id="IPR000404">
    <property type="entry name" value="Flavi_NS4A"/>
</dbReference>
<evidence type="ECO:0000256" key="27">
    <source>
        <dbReference type="ARBA" id="ARBA00022801"/>
    </source>
</evidence>
<evidence type="ECO:0000256" key="14">
    <source>
        <dbReference type="ARBA" id="ARBA00022562"/>
    </source>
</evidence>
<feature type="binding site" evidence="54">
    <location>
        <position position="3381"/>
    </location>
    <ligand>
        <name>Zn(2+)</name>
        <dbReference type="ChEBI" id="CHEBI:29105"/>
        <label>2</label>
    </ligand>
</feature>
<feature type="active site" description="Charge relay system; for serine protease NS3 activity" evidence="51">
    <location>
        <position position="1579"/>
    </location>
</feature>
<dbReference type="Pfam" id="PF07652">
    <property type="entry name" value="Flavi_DEAD"/>
    <property type="match status" value="1"/>
</dbReference>
<dbReference type="InterPro" id="IPR000487">
    <property type="entry name" value="Flavi_NS2B"/>
</dbReference>
<keyword evidence="45" id="KW-0899">Viral immunoevasion</keyword>
<dbReference type="Pfam" id="PF00949">
    <property type="entry name" value="Peptidase_S7"/>
    <property type="match status" value="1"/>
</dbReference>
<dbReference type="InterPro" id="IPR014756">
    <property type="entry name" value="Ig_E-set"/>
</dbReference>
<dbReference type="GO" id="GO:0039502">
    <property type="term" value="P:symbiont-mediated suppression of host type I interferon-mediated signaling pathway"/>
    <property type="evidence" value="ECO:0007669"/>
    <property type="project" value="UniProtKB-KW"/>
</dbReference>
<dbReference type="GO" id="GO:0019028">
    <property type="term" value="C:viral capsid"/>
    <property type="evidence" value="ECO:0007669"/>
    <property type="project" value="UniProtKB-KW"/>
</dbReference>
<keyword evidence="28" id="KW-1161">Viral attachment to host cell</keyword>
<dbReference type="InterPro" id="IPR046811">
    <property type="entry name" value="Flavi_NS5_thumb"/>
</dbReference>
<dbReference type="InterPro" id="IPR000208">
    <property type="entry name" value="Flavi_RdRp_fingers/palm"/>
</dbReference>
<evidence type="ECO:0000259" key="59">
    <source>
        <dbReference type="PROSITE" id="PS51527"/>
    </source>
</evidence>
<keyword evidence="26" id="KW-0547">Nucleotide-binding</keyword>
<dbReference type="FunFam" id="2.60.260.50:FF:000001">
    <property type="entry name" value="Genome polyprotein"/>
    <property type="match status" value="1"/>
</dbReference>
<dbReference type="Pfam" id="PF01002">
    <property type="entry name" value="Flavi_NS2B"/>
    <property type="match status" value="1"/>
</dbReference>
<dbReference type="InterPro" id="IPR047530">
    <property type="entry name" value="Flavi_RdRp"/>
</dbReference>
<evidence type="ECO:0000259" key="57">
    <source>
        <dbReference type="PROSITE" id="PS51192"/>
    </source>
</evidence>
<keyword evidence="36" id="KW-0694">RNA-binding</keyword>
<evidence type="ECO:0000256" key="40">
    <source>
        <dbReference type="ARBA" id="ARBA00023136"/>
    </source>
</evidence>
<feature type="binding site" evidence="52">
    <location>
        <position position="2615"/>
    </location>
    <ligand>
        <name>S-adenosyl-L-methionine</name>
        <dbReference type="ChEBI" id="CHEBI:59789"/>
    </ligand>
</feature>
<evidence type="ECO:0000256" key="13">
    <source>
        <dbReference type="ARBA" id="ARBA00022561"/>
    </source>
</evidence>
<feature type="binding site" evidence="52">
    <location>
        <position position="2660"/>
    </location>
    <ligand>
        <name>S-adenosyl-L-methionine</name>
        <dbReference type="ChEBI" id="CHEBI:59789"/>
    </ligand>
</feature>
<evidence type="ECO:0000256" key="50">
    <source>
        <dbReference type="ARBA" id="ARBA00047984"/>
    </source>
</evidence>
<evidence type="ECO:0000256" key="3">
    <source>
        <dbReference type="ARBA" id="ARBA00004153"/>
    </source>
</evidence>
<keyword evidence="34" id="KW-1043">Host membrane</keyword>
<dbReference type="Pfam" id="PF20483">
    <property type="entry name" value="Flavi_NS5_thumb"/>
    <property type="match status" value="1"/>
</dbReference>
<dbReference type="FunFam" id="1.20.1280.260:FF:000001">
    <property type="entry name" value="Envelope glycoprotein"/>
    <property type="match status" value="1"/>
</dbReference>
<dbReference type="InterPro" id="IPR011492">
    <property type="entry name" value="Flavi_DEAD"/>
</dbReference>
<feature type="transmembrane region" description="Helical" evidence="55">
    <location>
        <begin position="2173"/>
        <end position="2193"/>
    </location>
</feature>
<evidence type="ECO:0000256" key="38">
    <source>
        <dbReference type="ARBA" id="ARBA00022989"/>
    </source>
</evidence>
<evidence type="ECO:0000256" key="36">
    <source>
        <dbReference type="ARBA" id="ARBA00022884"/>
    </source>
</evidence>
<dbReference type="Pfam" id="PF01350">
    <property type="entry name" value="Flavi_NS4A"/>
    <property type="match status" value="1"/>
</dbReference>
<keyword evidence="30" id="KW-0720">Serine protease</keyword>
<keyword evidence="9" id="KW-1168">Fusion of virus membrane with host membrane</keyword>
<dbReference type="PROSITE" id="PS50507">
    <property type="entry name" value="RDRP_SSRNA_POS"/>
    <property type="match status" value="1"/>
</dbReference>
<evidence type="ECO:0000256" key="11">
    <source>
        <dbReference type="ARBA" id="ARBA00022525"/>
    </source>
</evidence>
<evidence type="ECO:0000256" key="33">
    <source>
        <dbReference type="ARBA" id="ARBA00022844"/>
    </source>
</evidence>
<dbReference type="NCBIfam" id="TIGR04240">
    <property type="entry name" value="flavi_E_stem"/>
    <property type="match status" value="1"/>
</dbReference>
<evidence type="ECO:0000256" key="41">
    <source>
        <dbReference type="ARBA" id="ARBA00023157"/>
    </source>
</evidence>
<dbReference type="Gene3D" id="2.40.10.120">
    <property type="match status" value="2"/>
</dbReference>
<dbReference type="InterPro" id="IPR036253">
    <property type="entry name" value="Glycoprot_cen/dimer_sf"/>
</dbReference>
<dbReference type="GO" id="GO:0046983">
    <property type="term" value="F:protein dimerization activity"/>
    <property type="evidence" value="ECO:0007669"/>
    <property type="project" value="InterPro"/>
</dbReference>
<evidence type="ECO:0000313" key="63">
    <source>
        <dbReference type="Proteomes" id="UP000125288"/>
    </source>
</evidence>
<keyword evidence="40 55" id="KW-0472">Membrane</keyword>
<evidence type="ECO:0000313" key="62">
    <source>
        <dbReference type="EMBL" id="AAX82481.1"/>
    </source>
</evidence>
<feature type="binding site" evidence="52">
    <location>
        <position position="2749"/>
    </location>
    <ligand>
        <name>S-adenosyl-L-methionine</name>
        <dbReference type="ChEBI" id="CHEBI:59789"/>
    </ligand>
</feature>
<evidence type="ECO:0000256" key="34">
    <source>
        <dbReference type="ARBA" id="ARBA00022870"/>
    </source>
</evidence>
<evidence type="ECO:0000256" key="53">
    <source>
        <dbReference type="PIRSR" id="PIRSR003817-3"/>
    </source>
</evidence>
<dbReference type="PROSITE" id="PS51194">
    <property type="entry name" value="HELICASE_CTER"/>
    <property type="match status" value="1"/>
</dbReference>
<evidence type="ECO:0000256" key="32">
    <source>
        <dbReference type="ARBA" id="ARBA00022840"/>
    </source>
</evidence>
<evidence type="ECO:0000256" key="20">
    <source>
        <dbReference type="ARBA" id="ARBA00022670"/>
    </source>
</evidence>
<feature type="binding site" evidence="54">
    <location>
        <position position="2969"/>
    </location>
    <ligand>
        <name>Zn(2+)</name>
        <dbReference type="ChEBI" id="CHEBI:29105"/>
        <label>1</label>
    </ligand>
</feature>
<keyword evidence="32" id="KW-0067">ATP-binding</keyword>
<feature type="transmembrane region" description="Helical" evidence="55">
    <location>
        <begin position="2256"/>
        <end position="2278"/>
    </location>
</feature>
<dbReference type="PROSITE" id="PS51527">
    <property type="entry name" value="FLAVIVIRUS_NS2B"/>
    <property type="match status" value="1"/>
</dbReference>
<evidence type="ECO:0000256" key="23">
    <source>
        <dbReference type="ARBA" id="ARBA00022692"/>
    </source>
</evidence>
<keyword evidence="46" id="KW-1160">Virus entry into host cell</keyword>
<organism evidence="62 63">
    <name type="scientific">Alfuy virus</name>
    <dbReference type="NCBI Taxonomy" id="44017"/>
    <lineage>
        <taxon>Viruses</taxon>
        <taxon>Riboviria</taxon>
        <taxon>Orthornavirae</taxon>
        <taxon>Kitrinoviricota</taxon>
        <taxon>Flasuviricetes</taxon>
        <taxon>Amarillovirales</taxon>
        <taxon>Flaviviridae</taxon>
        <taxon>Orthoflavivirus</taxon>
        <taxon>Orthoflavivirus murrayense</taxon>
        <taxon>Murray Valley encephalitis virus</taxon>
    </lineage>
</organism>
<dbReference type="Gene3D" id="3.30.67.10">
    <property type="entry name" value="Viral Envelope Glycoprotein, domain 2"/>
    <property type="match status" value="1"/>
</dbReference>
<evidence type="ECO:0000256" key="48">
    <source>
        <dbReference type="ARBA" id="ARBA00024468"/>
    </source>
</evidence>
<keyword evidence="8" id="KW-0696">RNA-directed RNA polymerase</keyword>
<dbReference type="InterPro" id="IPR009003">
    <property type="entry name" value="Peptidase_S1_PA"/>
</dbReference>
<keyword evidence="11" id="KW-0964">Secreted</keyword>
<keyword evidence="33" id="KW-0946">Virion</keyword>
<reference evidence="62 63" key="1">
    <citation type="journal article" date="2006" name="J. Gen. Virol.">
        <title>Biological, antigenic and phylogenetic characterization of the flavivirus Alfuy.</title>
        <authorList>
            <person name="May F.J."/>
            <person name="Lobigs M."/>
            <person name="Lee E."/>
            <person name="Gendle D.J."/>
            <person name="Mackenzie J.S."/>
            <person name="Broom A.K."/>
            <person name="Conlan J.V."/>
            <person name="Hall R.A."/>
        </authorList>
    </citation>
    <scope>NUCLEOTIDE SEQUENCE [LARGE SCALE GENOMIC DNA]</scope>
    <source>
        <strain evidence="62">MRM3929</strain>
    </source>
</reference>
<dbReference type="InterPro" id="IPR026470">
    <property type="entry name" value="Flavi_E_Stem/Anchor_dom"/>
</dbReference>
<feature type="domain" description="MRNA cap 0-1 NS5-type MT" evidence="61">
    <location>
        <begin position="2530"/>
        <end position="2795"/>
    </location>
</feature>
<dbReference type="Gene3D" id="2.60.98.10">
    <property type="entry name" value="Tick-borne Encephalitis virus Glycoprotein, domain 1"/>
    <property type="match status" value="1"/>
</dbReference>
<dbReference type="GO" id="GO:0042025">
    <property type="term" value="C:host cell nucleus"/>
    <property type="evidence" value="ECO:0007669"/>
    <property type="project" value="UniProtKB-SubCell"/>
</dbReference>
<dbReference type="InterPro" id="IPR000069">
    <property type="entry name" value="Env_glycoprot_M_flavivir"/>
</dbReference>
<dbReference type="Pfam" id="PF01003">
    <property type="entry name" value="Flavi_capsid"/>
    <property type="match status" value="1"/>
</dbReference>
<dbReference type="Gene3D" id="3.40.50.150">
    <property type="entry name" value="Vaccinia Virus protein VP39"/>
    <property type="match status" value="1"/>
</dbReference>
<dbReference type="GO" id="GO:0005576">
    <property type="term" value="C:extracellular region"/>
    <property type="evidence" value="ECO:0007669"/>
    <property type="project" value="UniProtKB-SubCell"/>
</dbReference>
<dbReference type="GO" id="GO:0039694">
    <property type="term" value="P:viral RNA genome replication"/>
    <property type="evidence" value="ECO:0007669"/>
    <property type="project" value="InterPro"/>
</dbReference>
<dbReference type="GO" id="GO:0019062">
    <property type="term" value="P:virion attachment to host cell"/>
    <property type="evidence" value="ECO:0007669"/>
    <property type="project" value="UniProtKB-KW"/>
</dbReference>
<comment type="catalytic activity">
    <reaction evidence="50">
        <text>ATP + H2O = ADP + phosphate + H(+)</text>
        <dbReference type="Rhea" id="RHEA:13065"/>
        <dbReference type="ChEBI" id="CHEBI:15377"/>
        <dbReference type="ChEBI" id="CHEBI:15378"/>
        <dbReference type="ChEBI" id="CHEBI:30616"/>
        <dbReference type="ChEBI" id="CHEBI:43474"/>
        <dbReference type="ChEBI" id="CHEBI:456216"/>
        <dbReference type="EC" id="3.6.4.13"/>
    </reaction>
</comment>
<evidence type="ECO:0000256" key="15">
    <source>
        <dbReference type="ARBA" id="ARBA00022581"/>
    </source>
</evidence>
<evidence type="ECO:0000256" key="55">
    <source>
        <dbReference type="SAM" id="Phobius"/>
    </source>
</evidence>
<dbReference type="InterPro" id="IPR038302">
    <property type="entry name" value="Env_glycoprot_M_sf_flavivir"/>
</dbReference>
<dbReference type="Gene3D" id="1.20.1280.260">
    <property type="match status" value="1"/>
</dbReference>
<evidence type="ECO:0000256" key="8">
    <source>
        <dbReference type="ARBA" id="ARBA00022484"/>
    </source>
</evidence>